<dbReference type="AlphaFoldDB" id="A0A0C2IPM4"/>
<dbReference type="Gene3D" id="1.25.40.20">
    <property type="entry name" value="Ankyrin repeat-containing domain"/>
    <property type="match status" value="1"/>
</dbReference>
<dbReference type="InterPro" id="IPR002110">
    <property type="entry name" value="Ankyrin_rpt"/>
</dbReference>
<evidence type="ECO:0000256" key="1">
    <source>
        <dbReference type="PROSITE-ProRule" id="PRU00023"/>
    </source>
</evidence>
<keyword evidence="4" id="KW-1185">Reference proteome</keyword>
<evidence type="ECO:0000313" key="3">
    <source>
        <dbReference type="EMBL" id="KII67434.1"/>
    </source>
</evidence>
<evidence type="ECO:0000313" key="4">
    <source>
        <dbReference type="Proteomes" id="UP000031668"/>
    </source>
</evidence>
<dbReference type="PANTHER" id="PTHR24149:SF14">
    <property type="entry name" value="ANKYRIN REPEAT DOMAIN 12"/>
    <property type="match status" value="1"/>
</dbReference>
<sequence>MKNDFGPQVLDFYDPDSENKREKTTSLSLNKRKKRPEKQAKRNSAHVLISNAGKKRSAQIKIPPLKIMKTNRLGETDLHRFAVKVLLSNQQNDLTSLKQFLDQKVDPNVQDNAGWTPLHEAITRGHVEAVKLLINYGADVNIAGYEGRTPLDDALTVKNEEIINLLKSRGALERTDEKLNLQRPKPVFNNIKNPKIILSGFGEQVKVHWRVI</sequence>
<protein>
    <submittedName>
        <fullName evidence="3">BRCA1-associated RING domain protein 1</fullName>
    </submittedName>
</protein>
<feature type="compositionally biased region" description="Basic residues" evidence="2">
    <location>
        <begin position="30"/>
        <end position="44"/>
    </location>
</feature>
<gene>
    <name evidence="3" type="ORF">RF11_07819</name>
</gene>
<dbReference type="PROSITE" id="PS50088">
    <property type="entry name" value="ANK_REPEAT"/>
    <property type="match status" value="1"/>
</dbReference>
<dbReference type="PROSITE" id="PS50297">
    <property type="entry name" value="ANK_REP_REGION"/>
    <property type="match status" value="1"/>
</dbReference>
<dbReference type="EMBL" id="JWZT01003185">
    <property type="protein sequence ID" value="KII67434.1"/>
    <property type="molecule type" value="Genomic_DNA"/>
</dbReference>
<accession>A0A0C2IPM4</accession>
<dbReference type="InterPro" id="IPR036770">
    <property type="entry name" value="Ankyrin_rpt-contain_sf"/>
</dbReference>
<dbReference type="SUPFAM" id="SSF48403">
    <property type="entry name" value="Ankyrin repeat"/>
    <property type="match status" value="1"/>
</dbReference>
<dbReference type="OrthoDB" id="5948023at2759"/>
<reference evidence="3 4" key="1">
    <citation type="journal article" date="2014" name="Genome Biol. Evol.">
        <title>The genome of the myxosporean Thelohanellus kitauei shows adaptations to nutrient acquisition within its fish host.</title>
        <authorList>
            <person name="Yang Y."/>
            <person name="Xiong J."/>
            <person name="Zhou Z."/>
            <person name="Huo F."/>
            <person name="Miao W."/>
            <person name="Ran C."/>
            <person name="Liu Y."/>
            <person name="Zhang J."/>
            <person name="Feng J."/>
            <person name="Wang M."/>
            <person name="Wang M."/>
            <person name="Wang L."/>
            <person name="Yao B."/>
        </authorList>
    </citation>
    <scope>NUCLEOTIDE SEQUENCE [LARGE SCALE GENOMIC DNA]</scope>
    <source>
        <strain evidence="3">Wuqing</strain>
    </source>
</reference>
<comment type="caution">
    <text evidence="3">The sequence shown here is derived from an EMBL/GenBank/DDBJ whole genome shotgun (WGS) entry which is preliminary data.</text>
</comment>
<feature type="repeat" description="ANK" evidence="1">
    <location>
        <begin position="113"/>
        <end position="145"/>
    </location>
</feature>
<dbReference type="InterPro" id="IPR053210">
    <property type="entry name" value="ANKRD12"/>
</dbReference>
<keyword evidence="1" id="KW-0040">ANK repeat</keyword>
<organism evidence="3 4">
    <name type="scientific">Thelohanellus kitauei</name>
    <name type="common">Myxosporean</name>
    <dbReference type="NCBI Taxonomy" id="669202"/>
    <lineage>
        <taxon>Eukaryota</taxon>
        <taxon>Metazoa</taxon>
        <taxon>Cnidaria</taxon>
        <taxon>Myxozoa</taxon>
        <taxon>Myxosporea</taxon>
        <taxon>Bivalvulida</taxon>
        <taxon>Platysporina</taxon>
        <taxon>Myxobolidae</taxon>
        <taxon>Thelohanellus</taxon>
    </lineage>
</organism>
<feature type="region of interest" description="Disordered" evidence="2">
    <location>
        <begin position="1"/>
        <end position="45"/>
    </location>
</feature>
<dbReference type="Pfam" id="PF12796">
    <property type="entry name" value="Ank_2"/>
    <property type="match status" value="1"/>
</dbReference>
<evidence type="ECO:0000256" key="2">
    <source>
        <dbReference type="SAM" id="MobiDB-lite"/>
    </source>
</evidence>
<dbReference type="PANTHER" id="PTHR24149">
    <property type="entry name" value="ANKYRIN REPEAT DOMAIN-CONTAINING PROTEIN 12"/>
    <property type="match status" value="1"/>
</dbReference>
<dbReference type="GO" id="GO:0005654">
    <property type="term" value="C:nucleoplasm"/>
    <property type="evidence" value="ECO:0007669"/>
    <property type="project" value="TreeGrafter"/>
</dbReference>
<dbReference type="SMART" id="SM00248">
    <property type="entry name" value="ANK"/>
    <property type="match status" value="3"/>
</dbReference>
<name>A0A0C2IPM4_THEKT</name>
<proteinExistence type="predicted"/>
<dbReference type="Proteomes" id="UP000031668">
    <property type="component" value="Unassembled WGS sequence"/>
</dbReference>